<feature type="transmembrane region" description="Helical" evidence="1">
    <location>
        <begin position="51"/>
        <end position="70"/>
    </location>
</feature>
<gene>
    <name evidence="2" type="ORF">BC781_105107</name>
</gene>
<comment type="caution">
    <text evidence="2">The sequence shown here is derived from an EMBL/GenBank/DDBJ whole genome shotgun (WGS) entry which is preliminary data.</text>
</comment>
<sequence length="220" mass="25219">MSLIEKGYGIHSHITTNDMKKYREDIKVIFQALSFIALYIAISMIDNPVGAIISGGVWFFVWSLNIYDIIKYRNQKSQDEIRFPTQNDSYSKMTSLSLGCMLIIGMIIWIALLTEFTFIPIVGLIAGLLILINGIIYLPKGQIKLENSKLISFGLKEEIELSKIESINIDRNQITIRKEKNSTIKLDRLELNKKWTSKISEFLYEKLNTEEVKITCGNTI</sequence>
<keyword evidence="1" id="KW-0812">Transmembrane</keyword>
<feature type="transmembrane region" description="Helical" evidence="1">
    <location>
        <begin position="28"/>
        <end position="45"/>
    </location>
</feature>
<keyword evidence="1" id="KW-0472">Membrane</keyword>
<keyword evidence="1" id="KW-1133">Transmembrane helix</keyword>
<keyword evidence="3" id="KW-1185">Reference proteome</keyword>
<evidence type="ECO:0000256" key="1">
    <source>
        <dbReference type="SAM" id="Phobius"/>
    </source>
</evidence>
<organism evidence="2 3">
    <name type="scientific">Sediminitomix flava</name>
    <dbReference type="NCBI Taxonomy" id="379075"/>
    <lineage>
        <taxon>Bacteria</taxon>
        <taxon>Pseudomonadati</taxon>
        <taxon>Bacteroidota</taxon>
        <taxon>Cytophagia</taxon>
        <taxon>Cytophagales</taxon>
        <taxon>Flammeovirgaceae</taxon>
        <taxon>Sediminitomix</taxon>
    </lineage>
</organism>
<dbReference type="Proteomes" id="UP000245535">
    <property type="component" value="Unassembled WGS sequence"/>
</dbReference>
<dbReference type="AlphaFoldDB" id="A0A315Z7C4"/>
<name>A0A315Z7C4_SEDFL</name>
<reference evidence="2 3" key="1">
    <citation type="submission" date="2018-03" db="EMBL/GenBank/DDBJ databases">
        <title>Genomic Encyclopedia of Archaeal and Bacterial Type Strains, Phase II (KMG-II): from individual species to whole genera.</title>
        <authorList>
            <person name="Goeker M."/>
        </authorList>
    </citation>
    <scope>NUCLEOTIDE SEQUENCE [LARGE SCALE GENOMIC DNA]</scope>
    <source>
        <strain evidence="2 3">DSM 28229</strain>
    </source>
</reference>
<proteinExistence type="predicted"/>
<evidence type="ECO:0000313" key="3">
    <source>
        <dbReference type="Proteomes" id="UP000245535"/>
    </source>
</evidence>
<feature type="transmembrane region" description="Helical" evidence="1">
    <location>
        <begin position="118"/>
        <end position="138"/>
    </location>
</feature>
<dbReference type="EMBL" id="QGDO01000005">
    <property type="protein sequence ID" value="PWJ40044.1"/>
    <property type="molecule type" value="Genomic_DNA"/>
</dbReference>
<feature type="transmembrane region" description="Helical" evidence="1">
    <location>
        <begin position="90"/>
        <end position="112"/>
    </location>
</feature>
<protein>
    <submittedName>
        <fullName evidence="2">Uncharacterized protein</fullName>
    </submittedName>
</protein>
<evidence type="ECO:0000313" key="2">
    <source>
        <dbReference type="EMBL" id="PWJ40044.1"/>
    </source>
</evidence>
<accession>A0A315Z7C4</accession>